<dbReference type="PANTHER" id="PTHR13929">
    <property type="entry name" value="1,4-DIHYDROXY-2-NAPHTHOATE OCTAPRENYLTRANSFERASE"/>
    <property type="match status" value="1"/>
</dbReference>
<comment type="subcellular location">
    <subcellularLocation>
        <location evidence="8">Cell membrane</location>
        <topology evidence="8">Multi-pass membrane protein</topology>
    </subcellularLocation>
    <subcellularLocation>
        <location evidence="1">Membrane</location>
        <topology evidence="1">Multi-pass membrane protein</topology>
    </subcellularLocation>
</comment>
<evidence type="ECO:0000313" key="11">
    <source>
        <dbReference type="Proteomes" id="UP000253517"/>
    </source>
</evidence>
<proteinExistence type="inferred from homology"/>
<accession>A0A369A667</accession>
<name>A0A369A667_9FLAO</name>
<evidence type="ECO:0000256" key="1">
    <source>
        <dbReference type="ARBA" id="ARBA00004141"/>
    </source>
</evidence>
<evidence type="ECO:0000256" key="3">
    <source>
        <dbReference type="ARBA" id="ARBA00022475"/>
    </source>
</evidence>
<dbReference type="UniPathway" id="UPA00079">
    <property type="reaction ID" value="UER00168"/>
</dbReference>
<evidence type="ECO:0000256" key="9">
    <source>
        <dbReference type="NCBIfam" id="TIGR00751"/>
    </source>
</evidence>
<dbReference type="InterPro" id="IPR004657">
    <property type="entry name" value="MenA"/>
</dbReference>
<comment type="function">
    <text evidence="8">Conversion of 1,4-dihydroxy-2-naphthoate (DHNA) to demethylmenaquinone (DMK).</text>
</comment>
<dbReference type="AlphaFoldDB" id="A0A369A667"/>
<evidence type="ECO:0000256" key="6">
    <source>
        <dbReference type="ARBA" id="ARBA00022989"/>
    </source>
</evidence>
<keyword evidence="2 8" id="KW-0474">Menaquinone biosynthesis</keyword>
<dbReference type="RefSeq" id="WP_114366044.1">
    <property type="nucleotide sequence ID" value="NZ_BHZF01000002.1"/>
</dbReference>
<sequence>MIKHWLAAVRLRTLPLSVSGIVLGTSIAAVETSINWSVFALAVTTALLFQVLSNFSNDLGDAIKGADQKRQGEVRMVSAGLISAEKMKKAILAVAMLSLLTGISLLYTALKDQSSLVFFVFLGLAIASIWSAIHYTYGSFPYGYHRLGEVFVIAFFGIVAVGGSYYLQTGYWNSFVLLPGLASGMFASAVLNLNNMRDIDTDLTSGKYTVANFLGFLLAKVYHTILVILPIILTHFFIRGLHYSKYAYLYLLIVPLVLSHLVRVWNTTEKHKLDSELKSMALSTLLYVLLLSIGINI</sequence>
<feature type="transmembrane region" description="Helical" evidence="8">
    <location>
        <begin position="213"/>
        <end position="234"/>
    </location>
</feature>
<feature type="transmembrane region" description="Helical" evidence="8">
    <location>
        <begin position="172"/>
        <end position="193"/>
    </location>
</feature>
<dbReference type="InterPro" id="IPR026046">
    <property type="entry name" value="UBIAD1"/>
</dbReference>
<feature type="transmembrane region" description="Helical" evidence="8">
    <location>
        <begin position="147"/>
        <end position="166"/>
    </location>
</feature>
<dbReference type="InterPro" id="IPR000537">
    <property type="entry name" value="UbiA_prenyltransferase"/>
</dbReference>
<dbReference type="EC" id="2.5.1.74" evidence="8 9"/>
<gene>
    <name evidence="8" type="primary">menA</name>
    <name evidence="10" type="ORF">DES35_10216</name>
</gene>
<keyword evidence="7 8" id="KW-0472">Membrane</keyword>
<evidence type="ECO:0000256" key="5">
    <source>
        <dbReference type="ARBA" id="ARBA00022692"/>
    </source>
</evidence>
<comment type="pathway">
    <text evidence="8">Quinol/quinone metabolism; menaquinone biosynthesis; menaquinol from 1,4-dihydroxy-2-naphthoate: step 1/2.</text>
</comment>
<dbReference type="NCBIfam" id="TIGR00751">
    <property type="entry name" value="menA"/>
    <property type="match status" value="1"/>
</dbReference>
<evidence type="ECO:0000256" key="4">
    <source>
        <dbReference type="ARBA" id="ARBA00022679"/>
    </source>
</evidence>
<dbReference type="GO" id="GO:0009234">
    <property type="term" value="P:menaquinone biosynthetic process"/>
    <property type="evidence" value="ECO:0007669"/>
    <property type="project" value="UniProtKB-UniRule"/>
</dbReference>
<evidence type="ECO:0000256" key="7">
    <source>
        <dbReference type="ARBA" id="ARBA00023136"/>
    </source>
</evidence>
<dbReference type="PIRSF" id="PIRSF005355">
    <property type="entry name" value="UBIAD1"/>
    <property type="match status" value="1"/>
</dbReference>
<comment type="caution">
    <text evidence="10">The sequence shown here is derived from an EMBL/GenBank/DDBJ whole genome shotgun (WGS) entry which is preliminary data.</text>
</comment>
<dbReference type="PANTHER" id="PTHR13929:SF0">
    <property type="entry name" value="UBIA PRENYLTRANSFERASE DOMAIN-CONTAINING PROTEIN 1"/>
    <property type="match status" value="1"/>
</dbReference>
<evidence type="ECO:0000256" key="2">
    <source>
        <dbReference type="ARBA" id="ARBA00022428"/>
    </source>
</evidence>
<evidence type="ECO:0000256" key="8">
    <source>
        <dbReference type="HAMAP-Rule" id="MF_01937"/>
    </source>
</evidence>
<dbReference type="GO" id="GO:0005886">
    <property type="term" value="C:plasma membrane"/>
    <property type="evidence" value="ECO:0007669"/>
    <property type="project" value="UniProtKB-SubCell"/>
</dbReference>
<keyword evidence="4 8" id="KW-0808">Transferase</keyword>
<protein>
    <recommendedName>
        <fullName evidence="8 9">1,4-dihydroxy-2-naphthoate octaprenyltransferase</fullName>
        <shortName evidence="8">DHNA-octaprenyltransferase</shortName>
        <ecNumber evidence="8 9">2.5.1.74</ecNumber>
    </recommendedName>
</protein>
<dbReference type="EMBL" id="QPJS01000002">
    <property type="protein sequence ID" value="RCX03567.1"/>
    <property type="molecule type" value="Genomic_DNA"/>
</dbReference>
<feature type="transmembrane region" description="Helical" evidence="8">
    <location>
        <begin position="116"/>
        <end position="135"/>
    </location>
</feature>
<comment type="catalytic activity">
    <reaction evidence="8">
        <text>an all-trans-polyprenyl diphosphate + 1,4-dihydroxy-2-naphthoate + H(+) = a 2-demethylmenaquinol + CO2 + diphosphate</text>
        <dbReference type="Rhea" id="RHEA:26478"/>
        <dbReference type="Rhea" id="RHEA-COMP:9563"/>
        <dbReference type="Rhea" id="RHEA-COMP:9564"/>
        <dbReference type="ChEBI" id="CHEBI:11173"/>
        <dbReference type="ChEBI" id="CHEBI:15378"/>
        <dbReference type="ChEBI" id="CHEBI:16526"/>
        <dbReference type="ChEBI" id="CHEBI:33019"/>
        <dbReference type="ChEBI" id="CHEBI:55437"/>
        <dbReference type="ChEBI" id="CHEBI:58914"/>
        <dbReference type="EC" id="2.5.1.74"/>
    </reaction>
</comment>
<evidence type="ECO:0000313" key="10">
    <source>
        <dbReference type="EMBL" id="RCX03567.1"/>
    </source>
</evidence>
<comment type="similarity">
    <text evidence="8">Belongs to the MenA family. Type 1 subfamily.</text>
</comment>
<keyword evidence="6 8" id="KW-1133">Transmembrane helix</keyword>
<keyword evidence="11" id="KW-1185">Reference proteome</keyword>
<keyword evidence="3 8" id="KW-1003">Cell membrane</keyword>
<dbReference type="HAMAP" id="MF_01937">
    <property type="entry name" value="MenA_1"/>
    <property type="match status" value="1"/>
</dbReference>
<dbReference type="Proteomes" id="UP000253517">
    <property type="component" value="Unassembled WGS sequence"/>
</dbReference>
<organism evidence="10 11">
    <name type="scientific">Schleiferia thermophila</name>
    <dbReference type="NCBI Taxonomy" id="884107"/>
    <lineage>
        <taxon>Bacteria</taxon>
        <taxon>Pseudomonadati</taxon>
        <taxon>Bacteroidota</taxon>
        <taxon>Flavobacteriia</taxon>
        <taxon>Flavobacteriales</taxon>
        <taxon>Schleiferiaceae</taxon>
        <taxon>Schleiferia</taxon>
    </lineage>
</organism>
<reference evidence="10 11" key="1">
    <citation type="submission" date="2018-07" db="EMBL/GenBank/DDBJ databases">
        <title>Genomic Encyclopedia of Type Strains, Phase IV (KMG-IV): sequencing the most valuable type-strain genomes for metagenomic binning, comparative biology and taxonomic classification.</title>
        <authorList>
            <person name="Goeker M."/>
        </authorList>
    </citation>
    <scope>NUCLEOTIDE SEQUENCE [LARGE SCALE GENOMIC DNA]</scope>
    <source>
        <strain evidence="10 11">DSM 21410</strain>
    </source>
</reference>
<dbReference type="GO" id="GO:0046428">
    <property type="term" value="F:1,4-dihydroxy-2-naphthoate polyprenyltransferase activity"/>
    <property type="evidence" value="ECO:0007669"/>
    <property type="project" value="UniProtKB-UniRule"/>
</dbReference>
<feature type="transmembrane region" description="Helical" evidence="8">
    <location>
        <begin position="38"/>
        <end position="55"/>
    </location>
</feature>
<dbReference type="GO" id="GO:0042371">
    <property type="term" value="P:vitamin K biosynthetic process"/>
    <property type="evidence" value="ECO:0007669"/>
    <property type="project" value="TreeGrafter"/>
</dbReference>
<feature type="transmembrane region" description="Helical" evidence="8">
    <location>
        <begin position="90"/>
        <end position="110"/>
    </location>
</feature>
<feature type="transmembrane region" description="Helical" evidence="8">
    <location>
        <begin position="246"/>
        <end position="265"/>
    </location>
</feature>
<keyword evidence="5 8" id="KW-0812">Transmembrane</keyword>
<dbReference type="Pfam" id="PF01040">
    <property type="entry name" value="UbiA"/>
    <property type="match status" value="1"/>
</dbReference>
<dbReference type="CDD" id="cd13962">
    <property type="entry name" value="PT_UbiA_UBIAD1"/>
    <property type="match status" value="1"/>
</dbReference>